<name>A0ABV8HGU8_9ACTN</name>
<dbReference type="EMBL" id="JBHSBB010000007">
    <property type="protein sequence ID" value="MFC4031140.1"/>
    <property type="molecule type" value="Genomic_DNA"/>
</dbReference>
<feature type="region of interest" description="Disordered" evidence="1">
    <location>
        <begin position="1"/>
        <end position="66"/>
    </location>
</feature>
<sequence length="137" mass="14954">MTDQGTNKTGFARDDELKRELQGELKANRGVRAEEAYEPEPSGEDEPVAEFGAANDPGAPAPAGMTREGVTVRSELARHLERTVYPAKRSALLGSLRRQHAPDTLVDRVSALPAEQQYPNVQAVTRALGFGVEDRRD</sequence>
<reference evidence="3" key="1">
    <citation type="journal article" date="2019" name="Int. J. Syst. Evol. Microbiol.">
        <title>The Global Catalogue of Microorganisms (GCM) 10K type strain sequencing project: providing services to taxonomists for standard genome sequencing and annotation.</title>
        <authorList>
            <consortium name="The Broad Institute Genomics Platform"/>
            <consortium name="The Broad Institute Genome Sequencing Center for Infectious Disease"/>
            <person name="Wu L."/>
            <person name="Ma J."/>
        </authorList>
    </citation>
    <scope>NUCLEOTIDE SEQUENCE [LARGE SCALE GENOMIC DNA]</scope>
    <source>
        <strain evidence="3">CGMCC 4.7237</strain>
    </source>
</reference>
<feature type="compositionally biased region" description="Acidic residues" evidence="1">
    <location>
        <begin position="36"/>
        <end position="48"/>
    </location>
</feature>
<feature type="compositionally biased region" description="Basic and acidic residues" evidence="1">
    <location>
        <begin position="11"/>
        <end position="35"/>
    </location>
</feature>
<accession>A0ABV8HGU8</accession>
<feature type="compositionally biased region" description="Low complexity" evidence="1">
    <location>
        <begin position="52"/>
        <end position="64"/>
    </location>
</feature>
<protein>
    <submittedName>
        <fullName evidence="2">DUF2795 domain-containing protein</fullName>
    </submittedName>
</protein>
<gene>
    <name evidence="2" type="ORF">ACFO3J_06600</name>
</gene>
<proteinExistence type="predicted"/>
<evidence type="ECO:0000256" key="1">
    <source>
        <dbReference type="SAM" id="MobiDB-lite"/>
    </source>
</evidence>
<comment type="caution">
    <text evidence="2">The sequence shown here is derived from an EMBL/GenBank/DDBJ whole genome shotgun (WGS) entry which is preliminary data.</text>
</comment>
<dbReference type="InterPro" id="IPR021527">
    <property type="entry name" value="DUF2795"/>
</dbReference>
<dbReference type="Pfam" id="PF11387">
    <property type="entry name" value="DUF2795"/>
    <property type="match status" value="1"/>
</dbReference>
<evidence type="ECO:0000313" key="2">
    <source>
        <dbReference type="EMBL" id="MFC4031140.1"/>
    </source>
</evidence>
<dbReference type="Proteomes" id="UP001595765">
    <property type="component" value="Unassembled WGS sequence"/>
</dbReference>
<dbReference type="RefSeq" id="WP_386427046.1">
    <property type="nucleotide sequence ID" value="NZ_JBHSBB010000007.1"/>
</dbReference>
<keyword evidence="3" id="KW-1185">Reference proteome</keyword>
<organism evidence="2 3">
    <name type="scientific">Streptomyces polygonati</name>
    <dbReference type="NCBI Taxonomy" id="1617087"/>
    <lineage>
        <taxon>Bacteria</taxon>
        <taxon>Bacillati</taxon>
        <taxon>Actinomycetota</taxon>
        <taxon>Actinomycetes</taxon>
        <taxon>Kitasatosporales</taxon>
        <taxon>Streptomycetaceae</taxon>
        <taxon>Streptomyces</taxon>
    </lineage>
</organism>
<evidence type="ECO:0000313" key="3">
    <source>
        <dbReference type="Proteomes" id="UP001595765"/>
    </source>
</evidence>